<evidence type="ECO:0000256" key="1">
    <source>
        <dbReference type="SAM" id="Phobius"/>
    </source>
</evidence>
<sequence length="79" mass="8909">MSLGIMILTLVTIGILALAMAYTLVLTKSQKKAKGNLDSKILEGVQERPYIRNPIFLTYLIFFALVLVTIIFFTMDLQQ</sequence>
<protein>
    <submittedName>
        <fullName evidence="2">Uncharacterized protein</fullName>
    </submittedName>
</protein>
<organism evidence="2 3">
    <name type="scientific">Mesobacillus foraminis</name>
    <dbReference type="NCBI Taxonomy" id="279826"/>
    <lineage>
        <taxon>Bacteria</taxon>
        <taxon>Bacillati</taxon>
        <taxon>Bacillota</taxon>
        <taxon>Bacilli</taxon>
        <taxon>Bacillales</taxon>
        <taxon>Bacillaceae</taxon>
        <taxon>Mesobacillus</taxon>
    </lineage>
</organism>
<dbReference type="AlphaFoldDB" id="A0A4R2BKY2"/>
<evidence type="ECO:0000313" key="3">
    <source>
        <dbReference type="Proteomes" id="UP000295689"/>
    </source>
</evidence>
<evidence type="ECO:0000313" key="2">
    <source>
        <dbReference type="EMBL" id="TCN27696.1"/>
    </source>
</evidence>
<feature type="transmembrane region" description="Helical" evidence="1">
    <location>
        <begin position="6"/>
        <end position="25"/>
    </location>
</feature>
<gene>
    <name evidence="2" type="ORF">EV146_10123</name>
</gene>
<comment type="caution">
    <text evidence="2">The sequence shown here is derived from an EMBL/GenBank/DDBJ whole genome shotgun (WGS) entry which is preliminary data.</text>
</comment>
<dbReference type="RefSeq" id="WP_121609428.1">
    <property type="nucleotide sequence ID" value="NZ_CP033044.1"/>
</dbReference>
<dbReference type="Proteomes" id="UP000295689">
    <property type="component" value="Unassembled WGS sequence"/>
</dbReference>
<dbReference type="OrthoDB" id="2454818at2"/>
<feature type="transmembrane region" description="Helical" evidence="1">
    <location>
        <begin position="56"/>
        <end position="75"/>
    </location>
</feature>
<keyword evidence="3" id="KW-1185">Reference proteome</keyword>
<name>A0A4R2BKY2_9BACI</name>
<reference evidence="2 3" key="1">
    <citation type="journal article" date="2015" name="Stand. Genomic Sci.">
        <title>Genomic Encyclopedia of Bacterial and Archaeal Type Strains, Phase III: the genomes of soil and plant-associated and newly described type strains.</title>
        <authorList>
            <person name="Whitman W.B."/>
            <person name="Woyke T."/>
            <person name="Klenk H.P."/>
            <person name="Zhou Y."/>
            <person name="Lilburn T.G."/>
            <person name="Beck B.J."/>
            <person name="De Vos P."/>
            <person name="Vandamme P."/>
            <person name="Eisen J.A."/>
            <person name="Garrity G."/>
            <person name="Hugenholtz P."/>
            <person name="Kyrpides N.C."/>
        </authorList>
    </citation>
    <scope>NUCLEOTIDE SEQUENCE [LARGE SCALE GENOMIC DNA]</scope>
    <source>
        <strain evidence="2 3">CV53</strain>
    </source>
</reference>
<dbReference type="EMBL" id="SLVV01000001">
    <property type="protein sequence ID" value="TCN27696.1"/>
    <property type="molecule type" value="Genomic_DNA"/>
</dbReference>
<keyword evidence="1" id="KW-1133">Transmembrane helix</keyword>
<keyword evidence="1" id="KW-0812">Transmembrane</keyword>
<keyword evidence="1" id="KW-0472">Membrane</keyword>
<proteinExistence type="predicted"/>
<accession>A0A4R2BKY2</accession>